<evidence type="ECO:0000256" key="7">
    <source>
        <dbReference type="ARBA" id="ARBA00044893"/>
    </source>
</evidence>
<feature type="transmembrane region" description="Helical" evidence="20">
    <location>
        <begin position="106"/>
        <end position="126"/>
    </location>
</feature>
<accession>A0A409XLM6</accession>
<evidence type="ECO:0000256" key="17">
    <source>
        <dbReference type="ARBA" id="ARBA00045709"/>
    </source>
</evidence>
<evidence type="ECO:0000256" key="2">
    <source>
        <dbReference type="ARBA" id="ARBA00044876"/>
    </source>
</evidence>
<evidence type="ECO:0000256" key="15">
    <source>
        <dbReference type="ARBA" id="ARBA00044985"/>
    </source>
</evidence>
<dbReference type="Proteomes" id="UP000283269">
    <property type="component" value="Unassembled WGS sequence"/>
</dbReference>
<keyword evidence="20" id="KW-0472">Membrane</keyword>
<dbReference type="STRING" id="93625.A0A409XLM6"/>
<feature type="transmembrane region" description="Helical" evidence="20">
    <location>
        <begin position="232"/>
        <end position="253"/>
    </location>
</feature>
<comment type="catalytic activity">
    <reaction evidence="3">
        <text>L-histidyl-glycine(out) = L-histidyl-glycine(in)</text>
        <dbReference type="Rhea" id="RHEA:79395"/>
        <dbReference type="ChEBI" id="CHEBI:229957"/>
    </reaction>
</comment>
<keyword evidence="20" id="KW-1133">Transmembrane helix</keyword>
<feature type="transmembrane region" description="Helical" evidence="20">
    <location>
        <begin position="279"/>
        <end position="297"/>
    </location>
</feature>
<proteinExistence type="predicted"/>
<comment type="catalytic activity">
    <reaction evidence="12">
        <text>L-histidyl-L-alpha-amino acid(out) = L-histidyl-L-alpha-amino acid(in)</text>
        <dbReference type="Rhea" id="RHEA:79379"/>
        <dbReference type="ChEBI" id="CHEBI:229964"/>
    </reaction>
</comment>
<comment type="catalytic activity">
    <reaction evidence="9">
        <text>L-arginyl-L-alpha-amino acid(out) = L-arginyl-L-alpha-amino acid(in)</text>
        <dbReference type="Rhea" id="RHEA:79371"/>
        <dbReference type="ChEBI" id="CHEBI:84315"/>
    </reaction>
</comment>
<feature type="transmembrane region" description="Helical" evidence="20">
    <location>
        <begin position="50"/>
        <end position="74"/>
    </location>
</feature>
<evidence type="ECO:0000256" key="20">
    <source>
        <dbReference type="SAM" id="Phobius"/>
    </source>
</evidence>
<comment type="catalytic activity">
    <reaction evidence="14">
        <text>L-lysyl-glycine(out) = L-lysyl-glycine(in)</text>
        <dbReference type="Rhea" id="RHEA:79407"/>
        <dbReference type="ChEBI" id="CHEBI:191202"/>
    </reaction>
</comment>
<evidence type="ECO:0000256" key="14">
    <source>
        <dbReference type="ARBA" id="ARBA00044924"/>
    </source>
</evidence>
<gene>
    <name evidence="22" type="ORF">CVT25_012797</name>
</gene>
<evidence type="ECO:0000256" key="16">
    <source>
        <dbReference type="ARBA" id="ARBA00045018"/>
    </source>
</evidence>
<reference evidence="22 23" key="1">
    <citation type="journal article" date="2018" name="Evol. Lett.">
        <title>Horizontal gene cluster transfer increased hallucinogenic mushroom diversity.</title>
        <authorList>
            <person name="Reynolds H.T."/>
            <person name="Vijayakumar V."/>
            <person name="Gluck-Thaler E."/>
            <person name="Korotkin H.B."/>
            <person name="Matheny P.B."/>
            <person name="Slot J.C."/>
        </authorList>
    </citation>
    <scope>NUCLEOTIDE SEQUENCE [LARGE SCALE GENOMIC DNA]</scope>
    <source>
        <strain evidence="22 23">2631</strain>
    </source>
</reference>
<dbReference type="PANTHER" id="PTHR23512">
    <property type="entry name" value="MAJOR FACILITATOR SUPERFAMILY DOMAIN-CONTAINING PROTEIN 1"/>
    <property type="match status" value="1"/>
</dbReference>
<keyword evidence="23" id="KW-1185">Reference proteome</keyword>
<sequence>MSATASRRVVLLRGLALVCACSLSIGSHFGQNTLGPLKSQLSREKGTTNGQFGLLIAAFALNSTWTPLVGGLFAARLGTSLSSIIATSIILSGQLILLFGELSGSVKTMVFGMFIFGLGISPLAVVQETIIVRYFKDHGLGLSLALGLVAGKSASFISARVSFPLSQWSPHAPFFASTFLAGFSFTVNLFYLWYEKWIAGEIGAEAENTGRLSEQEALHDVTSKRRVHLRDLLNMGDIFWLYIAINVFCGFIWSPFPHLAPNIIEHRYGLSEGKAAEQSSFLLAGSMFLYPICGYITDRVKKRSIVHRLLLLSSVLTLMCYAWLALPPISTETPLPAMVSFGLGIGFSPLLLVIIVPHLVPLQYVSTALGAHKSIESSGSTIMQTLAGLVLDSKSRTSSASVQKVINSFLTLNIIQMVGVFSMMRFDQFRQRLLLSQLPQFEEYEALPADEDAEAESLEVSQELQPLDTRQQHRTRSHDMIVSPAERARGKTFFMLSAVLIVGTWLLFMTLASIEFWSRP</sequence>
<comment type="catalytic activity">
    <reaction evidence="5">
        <text>L-alpha-aminoacyl-L-histidine(out) = L-alpha-aminoacyl-L-histidine(in)</text>
        <dbReference type="Rhea" id="RHEA:79375"/>
        <dbReference type="ChEBI" id="CHEBI:229967"/>
    </reaction>
</comment>
<evidence type="ECO:0000256" key="3">
    <source>
        <dbReference type="ARBA" id="ARBA00044878"/>
    </source>
</evidence>
<comment type="function">
    <text evidence="17">Lysosomal dipeptide uniporter that selectively exports lysine, arginine or histidine-containing dipeptides with a net positive charge from the lysosome lumen into the cytosol. Could play a role in a specific type of protein O-glycosylation indirectly regulating macrophages migration and tissue invasion. Also essential for liver homeostasis.</text>
</comment>
<evidence type="ECO:0000313" key="22">
    <source>
        <dbReference type="EMBL" id="PPQ91616.1"/>
    </source>
</evidence>
<feature type="transmembrane region" description="Helical" evidence="20">
    <location>
        <begin position="138"/>
        <end position="159"/>
    </location>
</feature>
<comment type="catalytic activity">
    <reaction evidence="7">
        <text>L-alpha-aminoacyl-L-lysine(out) = L-alpha-aminoacyl-L-lysine(in)</text>
        <dbReference type="Rhea" id="RHEA:79383"/>
        <dbReference type="ChEBI" id="CHEBI:229966"/>
    </reaction>
</comment>
<feature type="transmembrane region" description="Helical" evidence="20">
    <location>
        <begin position="81"/>
        <end position="100"/>
    </location>
</feature>
<evidence type="ECO:0000256" key="10">
    <source>
        <dbReference type="ARBA" id="ARBA00044900"/>
    </source>
</evidence>
<dbReference type="GO" id="GO:0022857">
    <property type="term" value="F:transmembrane transporter activity"/>
    <property type="evidence" value="ECO:0007669"/>
    <property type="project" value="InterPro"/>
</dbReference>
<evidence type="ECO:0000256" key="13">
    <source>
        <dbReference type="ARBA" id="ARBA00044919"/>
    </source>
</evidence>
<comment type="subcellular location">
    <subcellularLocation>
        <location evidence="1">Membrane</location>
        <topology evidence="1">Multi-pass membrane protein</topology>
    </subcellularLocation>
</comment>
<evidence type="ECO:0000256" key="18">
    <source>
        <dbReference type="ARBA" id="ARBA00046376"/>
    </source>
</evidence>
<feature type="transmembrane region" description="Helical" evidence="20">
    <location>
        <begin position="338"/>
        <end position="360"/>
    </location>
</feature>
<comment type="catalytic activity">
    <reaction evidence="8">
        <text>L-aspartyl-L-lysine(out) = L-aspartyl-L-lysine(in)</text>
        <dbReference type="Rhea" id="RHEA:79411"/>
        <dbReference type="ChEBI" id="CHEBI:229953"/>
    </reaction>
</comment>
<dbReference type="InterPro" id="IPR036259">
    <property type="entry name" value="MFS_trans_sf"/>
</dbReference>
<comment type="catalytic activity">
    <reaction evidence="6">
        <text>L-lysyl-L-alpha-amino acid(out) = L-lysyl-L-alpha-amino acid(in)</text>
        <dbReference type="Rhea" id="RHEA:79387"/>
        <dbReference type="ChEBI" id="CHEBI:229965"/>
    </reaction>
</comment>
<feature type="transmembrane region" description="Helical" evidence="20">
    <location>
        <begin position="309"/>
        <end position="326"/>
    </location>
</feature>
<comment type="catalytic activity">
    <reaction evidence="4">
        <text>L-alpha-aminoacyl-L-arginine(out) = L-alpha-aminoacyl-L-arginine(in)</text>
        <dbReference type="Rhea" id="RHEA:79367"/>
        <dbReference type="ChEBI" id="CHEBI:229968"/>
    </reaction>
</comment>
<evidence type="ECO:0000256" key="19">
    <source>
        <dbReference type="SAM" id="MobiDB-lite"/>
    </source>
</evidence>
<protein>
    <recommendedName>
        <fullName evidence="15">Lysosomal dipeptide transporter MFSD1</fullName>
    </recommendedName>
    <alternativeName>
        <fullName evidence="16">Major facilitator superfamily domain-containing protein 1</fullName>
    </alternativeName>
</protein>
<evidence type="ECO:0000256" key="5">
    <source>
        <dbReference type="ARBA" id="ARBA00044884"/>
    </source>
</evidence>
<dbReference type="InterPro" id="IPR052187">
    <property type="entry name" value="MFSD1"/>
</dbReference>
<keyword evidence="21" id="KW-0732">Signal</keyword>
<evidence type="ECO:0000256" key="9">
    <source>
        <dbReference type="ARBA" id="ARBA00044899"/>
    </source>
</evidence>
<evidence type="ECO:0000256" key="11">
    <source>
        <dbReference type="ARBA" id="ARBA00044903"/>
    </source>
</evidence>
<comment type="catalytic activity">
    <reaction evidence="2">
        <text>L-lysyl-L-alanine(out) = L-lysyl-L-alanine(in)</text>
        <dbReference type="Rhea" id="RHEA:79399"/>
        <dbReference type="ChEBI" id="CHEBI:229954"/>
    </reaction>
</comment>
<feature type="transmembrane region" description="Helical" evidence="20">
    <location>
        <begin position="171"/>
        <end position="194"/>
    </location>
</feature>
<name>A0A409XLM6_PSICY</name>
<dbReference type="OrthoDB" id="10255148at2759"/>
<comment type="catalytic activity">
    <reaction evidence="11">
        <text>L-arginyl-glycine(out) = L-arginyl-glycine(in)</text>
        <dbReference type="Rhea" id="RHEA:79391"/>
        <dbReference type="ChEBI" id="CHEBI:229955"/>
    </reaction>
</comment>
<comment type="subunit">
    <text evidence="18">Homodimer. Interacts with lysosomal protein GLMP (via lumenal domain); the interaction starts while both proteins are still in the endoplasmic reticulum and is required for stabilization of MFSD1 in lysosomes but has no direct effect on its targeting to lysosomes or transporter activity.</text>
</comment>
<dbReference type="Pfam" id="PF07690">
    <property type="entry name" value="MFS_1"/>
    <property type="match status" value="1"/>
</dbReference>
<feature type="transmembrane region" description="Helical" evidence="20">
    <location>
        <begin position="493"/>
        <end position="514"/>
    </location>
</feature>
<comment type="catalytic activity">
    <reaction evidence="10">
        <text>L-lysyl-L-lysine(out) = L-lysyl-L-lysine(in)</text>
        <dbReference type="Rhea" id="RHEA:79403"/>
        <dbReference type="ChEBI" id="CHEBI:229956"/>
    </reaction>
</comment>
<feature type="chain" id="PRO_5018993931" description="Lysosomal dipeptide transporter MFSD1" evidence="21">
    <location>
        <begin position="21"/>
        <end position="520"/>
    </location>
</feature>
<dbReference type="EMBL" id="NHYD01001272">
    <property type="protein sequence ID" value="PPQ91616.1"/>
    <property type="molecule type" value="Genomic_DNA"/>
</dbReference>
<evidence type="ECO:0000256" key="4">
    <source>
        <dbReference type="ARBA" id="ARBA00044881"/>
    </source>
</evidence>
<comment type="caution">
    <text evidence="22">The sequence shown here is derived from an EMBL/GenBank/DDBJ whole genome shotgun (WGS) entry which is preliminary data.</text>
</comment>
<evidence type="ECO:0000256" key="1">
    <source>
        <dbReference type="ARBA" id="ARBA00004141"/>
    </source>
</evidence>
<dbReference type="GO" id="GO:0016020">
    <property type="term" value="C:membrane"/>
    <property type="evidence" value="ECO:0007669"/>
    <property type="project" value="UniProtKB-SubCell"/>
</dbReference>
<evidence type="ECO:0000313" key="23">
    <source>
        <dbReference type="Proteomes" id="UP000283269"/>
    </source>
</evidence>
<feature type="signal peptide" evidence="21">
    <location>
        <begin position="1"/>
        <end position="20"/>
    </location>
</feature>
<dbReference type="Gene3D" id="1.20.1250.20">
    <property type="entry name" value="MFS general substrate transporter like domains"/>
    <property type="match status" value="2"/>
</dbReference>
<dbReference type="AlphaFoldDB" id="A0A409XLM6"/>
<evidence type="ECO:0000256" key="21">
    <source>
        <dbReference type="SAM" id="SignalP"/>
    </source>
</evidence>
<dbReference type="InParanoid" id="A0A409XLM6"/>
<evidence type="ECO:0000256" key="8">
    <source>
        <dbReference type="ARBA" id="ARBA00044898"/>
    </source>
</evidence>
<keyword evidence="20" id="KW-0812">Transmembrane</keyword>
<dbReference type="SUPFAM" id="SSF103473">
    <property type="entry name" value="MFS general substrate transporter"/>
    <property type="match status" value="1"/>
</dbReference>
<dbReference type="InterPro" id="IPR011701">
    <property type="entry name" value="MFS"/>
</dbReference>
<evidence type="ECO:0000256" key="6">
    <source>
        <dbReference type="ARBA" id="ARBA00044891"/>
    </source>
</evidence>
<evidence type="ECO:0000256" key="12">
    <source>
        <dbReference type="ARBA" id="ARBA00044912"/>
    </source>
</evidence>
<dbReference type="PANTHER" id="PTHR23512:SF12">
    <property type="entry name" value="TRANSPORTER, PUTATIVE (AFU_ORTHOLOGUE AFUA_4G00260)-RELATED"/>
    <property type="match status" value="1"/>
</dbReference>
<organism evidence="22 23">
    <name type="scientific">Psilocybe cyanescens</name>
    <dbReference type="NCBI Taxonomy" id="93625"/>
    <lineage>
        <taxon>Eukaryota</taxon>
        <taxon>Fungi</taxon>
        <taxon>Dikarya</taxon>
        <taxon>Basidiomycota</taxon>
        <taxon>Agaricomycotina</taxon>
        <taxon>Agaricomycetes</taxon>
        <taxon>Agaricomycetidae</taxon>
        <taxon>Agaricales</taxon>
        <taxon>Agaricineae</taxon>
        <taxon>Strophariaceae</taxon>
        <taxon>Psilocybe</taxon>
    </lineage>
</organism>
<feature type="region of interest" description="Disordered" evidence="19">
    <location>
        <begin position="458"/>
        <end position="481"/>
    </location>
</feature>
<comment type="catalytic activity">
    <reaction evidence="13">
        <text>L-alanyl-L-lysine(out) = L-alanyl-L-lysine(in)</text>
        <dbReference type="Rhea" id="RHEA:79415"/>
        <dbReference type="ChEBI" id="CHEBI:192470"/>
    </reaction>
</comment>